<dbReference type="WBParaSite" id="L893_g8831.t1">
    <property type="protein sequence ID" value="L893_g8831.t1"/>
    <property type="gene ID" value="L893_g8831"/>
</dbReference>
<name>A0A1I8ARW7_9BILA</name>
<keyword evidence="1" id="KW-1185">Reference proteome</keyword>
<evidence type="ECO:0000313" key="1">
    <source>
        <dbReference type="Proteomes" id="UP000095287"/>
    </source>
</evidence>
<reference evidence="2" key="1">
    <citation type="submission" date="2016-11" db="UniProtKB">
        <authorList>
            <consortium name="WormBaseParasite"/>
        </authorList>
    </citation>
    <scope>IDENTIFICATION</scope>
</reference>
<dbReference type="Proteomes" id="UP000095287">
    <property type="component" value="Unplaced"/>
</dbReference>
<accession>A0A1I8ARW7</accession>
<dbReference type="AlphaFoldDB" id="A0A1I8ARW7"/>
<protein>
    <submittedName>
        <fullName evidence="2">Uncharacterized protein</fullName>
    </submittedName>
</protein>
<proteinExistence type="predicted"/>
<evidence type="ECO:0000313" key="2">
    <source>
        <dbReference type="WBParaSite" id="L893_g8831.t1"/>
    </source>
</evidence>
<sequence>MTRVSVFKTRRFVPPVSVIPPEAPPKPIPQFLYGILYVPSREVPKYRKIEDQSLLSKQGRQINMSTELTILLFDTSEPELIPSFRAPLSDGSVSRAD</sequence>
<organism evidence="1 2">
    <name type="scientific">Steinernema glaseri</name>
    <dbReference type="NCBI Taxonomy" id="37863"/>
    <lineage>
        <taxon>Eukaryota</taxon>
        <taxon>Metazoa</taxon>
        <taxon>Ecdysozoa</taxon>
        <taxon>Nematoda</taxon>
        <taxon>Chromadorea</taxon>
        <taxon>Rhabditida</taxon>
        <taxon>Tylenchina</taxon>
        <taxon>Panagrolaimomorpha</taxon>
        <taxon>Strongyloidoidea</taxon>
        <taxon>Steinernematidae</taxon>
        <taxon>Steinernema</taxon>
    </lineage>
</organism>